<evidence type="ECO:0008006" key="4">
    <source>
        <dbReference type="Google" id="ProtNLM"/>
    </source>
</evidence>
<keyword evidence="3" id="KW-1185">Reference proteome</keyword>
<sequence>MGIKFELKRSFKTPQFFMAIGLELLIVALHFVVVTVKRIVDNYSMLNDMHTIENFVDKVMFSPIDCFGAWIAMDYKFYMYIILFICPVIAAMPYATSYYTDVRGSVGKNVIVRIGKSKYLKNKLVAVFINAGVTVTIPIIIDLLVCMMFFPFHTPDAGGESDILCAYSSFSHLYYSSPLAFSIIEIIMIFIFSGIWACLALSISKYVKYRYSILLVGMIVNLFLNALSEFVGKTSISPISFMASYYTKPRFLSFVVVSVIFIIAIITDYYFIEKNGDM</sequence>
<dbReference type="EMBL" id="FNUL01000016">
    <property type="protein sequence ID" value="SEG00048.1"/>
    <property type="molecule type" value="Genomic_DNA"/>
</dbReference>
<proteinExistence type="predicted"/>
<name>A0A1H5WL48_9FIRM</name>
<dbReference type="AlphaFoldDB" id="A0A1H5WL48"/>
<keyword evidence="1" id="KW-1133">Transmembrane helix</keyword>
<keyword evidence="1" id="KW-0812">Transmembrane</keyword>
<organism evidence="2 3">
    <name type="scientific">Lachnospira multipara</name>
    <dbReference type="NCBI Taxonomy" id="28051"/>
    <lineage>
        <taxon>Bacteria</taxon>
        <taxon>Bacillati</taxon>
        <taxon>Bacillota</taxon>
        <taxon>Clostridia</taxon>
        <taxon>Lachnospirales</taxon>
        <taxon>Lachnospiraceae</taxon>
        <taxon>Lachnospira</taxon>
    </lineage>
</organism>
<feature type="transmembrane region" description="Helical" evidence="1">
    <location>
        <begin position="124"/>
        <end position="150"/>
    </location>
</feature>
<accession>A0A1H5WL48</accession>
<reference evidence="2 3" key="1">
    <citation type="submission" date="2016-10" db="EMBL/GenBank/DDBJ databases">
        <authorList>
            <person name="de Groot N.N."/>
        </authorList>
    </citation>
    <scope>NUCLEOTIDE SEQUENCE [LARGE SCALE GENOMIC DNA]</scope>
    <source>
        <strain evidence="2 3">D15d</strain>
    </source>
</reference>
<gene>
    <name evidence="2" type="ORF">SAMN05216537_11642</name>
</gene>
<evidence type="ECO:0000313" key="2">
    <source>
        <dbReference type="EMBL" id="SEG00048.1"/>
    </source>
</evidence>
<feature type="transmembrane region" description="Helical" evidence="1">
    <location>
        <begin position="251"/>
        <end position="272"/>
    </location>
</feature>
<feature type="transmembrane region" description="Helical" evidence="1">
    <location>
        <begin position="179"/>
        <end position="199"/>
    </location>
</feature>
<feature type="transmembrane region" description="Helical" evidence="1">
    <location>
        <begin position="77"/>
        <end position="95"/>
    </location>
</feature>
<keyword evidence="1" id="KW-0472">Membrane</keyword>
<dbReference type="RefSeq" id="WP_103953346.1">
    <property type="nucleotide sequence ID" value="NZ_FNUL01000016.1"/>
</dbReference>
<feature type="transmembrane region" description="Helical" evidence="1">
    <location>
        <begin position="211"/>
        <end position="231"/>
    </location>
</feature>
<dbReference type="Proteomes" id="UP000236726">
    <property type="component" value="Unassembled WGS sequence"/>
</dbReference>
<evidence type="ECO:0000313" key="3">
    <source>
        <dbReference type="Proteomes" id="UP000236726"/>
    </source>
</evidence>
<protein>
    <recommendedName>
        <fullName evidence="4">ABC-2 family transporter protein</fullName>
    </recommendedName>
</protein>
<evidence type="ECO:0000256" key="1">
    <source>
        <dbReference type="SAM" id="Phobius"/>
    </source>
</evidence>
<feature type="transmembrane region" description="Helical" evidence="1">
    <location>
        <begin position="16"/>
        <end position="36"/>
    </location>
</feature>